<accession>A0A5D0QV17</accession>
<proteinExistence type="predicted"/>
<gene>
    <name evidence="1" type="ORF">ES675_10555</name>
</gene>
<sequence length="378" mass="44106">MRNLNLLYLLFICIAINLTSCDKDEQDCVNCFTESEGNRSIIILNNKFDFDFWEDIEEQYTTYILEEKFSKLKANFTLTSDNIFEKNIISYIVFTNKFYKTNEIVDLNNILGVQIYFSKGEQMYIDVYKNNDGDFTKINELSSTVKHLSFNDIYACSTIFGNCEKSVFVFLNKEVRTPTNSEESNFNNNIIKYNLDNELNNVNQVRIPDAGSGCKSPCSKTSKGQCSYVNDSPRPSYYKCVRTTVDDCPWSRMSNNENETNIIYELRDQYLAQNSNLGQKYVDYYYFLGSNQNLFTNEIWDELSQIKPLILEKANLFIFGENNKILFDNKDKNEFISVINKLKTINSDIEFQNMLNDVNLDLNFYANKKISEIKNDLN</sequence>
<keyword evidence="2" id="KW-1185">Reference proteome</keyword>
<dbReference type="AlphaFoldDB" id="A0A5D0QV17"/>
<organism evidence="1 2">
    <name type="scientific">Bizionia algoritergicola</name>
    <dbReference type="NCBI Taxonomy" id="291187"/>
    <lineage>
        <taxon>Bacteria</taxon>
        <taxon>Pseudomonadati</taxon>
        <taxon>Bacteroidota</taxon>
        <taxon>Flavobacteriia</taxon>
        <taxon>Flavobacteriales</taxon>
        <taxon>Flavobacteriaceae</taxon>
        <taxon>Bizionia</taxon>
    </lineage>
</organism>
<reference evidence="1 2" key="1">
    <citation type="submission" date="2019-08" db="EMBL/GenBank/DDBJ databases">
        <title>Genomes of Antarctic Bizionia species.</title>
        <authorList>
            <person name="Bowman J.P."/>
        </authorList>
    </citation>
    <scope>NUCLEOTIDE SEQUENCE [LARGE SCALE GENOMIC DNA]</scope>
    <source>
        <strain evidence="1 2">APA-1</strain>
    </source>
</reference>
<name>A0A5D0QV17_9FLAO</name>
<evidence type="ECO:0000313" key="1">
    <source>
        <dbReference type="EMBL" id="TYB72972.1"/>
    </source>
</evidence>
<evidence type="ECO:0000313" key="2">
    <source>
        <dbReference type="Proteomes" id="UP000324358"/>
    </source>
</evidence>
<dbReference type="EMBL" id="VSKL01000003">
    <property type="protein sequence ID" value="TYB72972.1"/>
    <property type="molecule type" value="Genomic_DNA"/>
</dbReference>
<protein>
    <submittedName>
        <fullName evidence="1">Uncharacterized protein</fullName>
    </submittedName>
</protein>
<comment type="caution">
    <text evidence="1">The sequence shown here is derived from an EMBL/GenBank/DDBJ whole genome shotgun (WGS) entry which is preliminary data.</text>
</comment>
<dbReference type="RefSeq" id="WP_148367429.1">
    <property type="nucleotide sequence ID" value="NZ_VSKL01000003.1"/>
</dbReference>
<dbReference type="Proteomes" id="UP000324358">
    <property type="component" value="Unassembled WGS sequence"/>
</dbReference>